<accession>A0A816U5H2</accession>
<feature type="non-terminal residue" evidence="1">
    <location>
        <position position="194"/>
    </location>
</feature>
<evidence type="ECO:0000313" key="3">
    <source>
        <dbReference type="Proteomes" id="UP000663824"/>
    </source>
</evidence>
<proteinExistence type="predicted"/>
<comment type="caution">
    <text evidence="1">The sequence shown here is derived from an EMBL/GenBank/DDBJ whole genome shotgun (WGS) entry which is preliminary data.</text>
</comment>
<organism evidence="1 3">
    <name type="scientific">Rotaria magnacalcarata</name>
    <dbReference type="NCBI Taxonomy" id="392030"/>
    <lineage>
        <taxon>Eukaryota</taxon>
        <taxon>Metazoa</taxon>
        <taxon>Spiralia</taxon>
        <taxon>Gnathifera</taxon>
        <taxon>Rotifera</taxon>
        <taxon>Eurotatoria</taxon>
        <taxon>Bdelloidea</taxon>
        <taxon>Philodinida</taxon>
        <taxon>Philodinidae</taxon>
        <taxon>Rotaria</taxon>
    </lineage>
</organism>
<evidence type="ECO:0000313" key="2">
    <source>
        <dbReference type="EMBL" id="CAF3999559.1"/>
    </source>
</evidence>
<dbReference type="EMBL" id="CAJNRE010011791">
    <property type="protein sequence ID" value="CAF2104867.1"/>
    <property type="molecule type" value="Genomic_DNA"/>
</dbReference>
<sequence>MAQSEVDEVEVDQSLKNSLTRATSGCVSTTITPGACGGRTGTCTLTFYRTSTFLGITLSTNDKYTLGFNGFTNIPTSVRFATMCHDSNGTIIPQNCPYKTTGNTNGILAAAYVTVSGITGVLFYQSRTITTFTSAPIIGRSTITFGVHSDSSNVNHTVNLANIISNGGNTVSMGRPGFGAITVNLCTPTVTVSG</sequence>
<gene>
    <name evidence="1" type="ORF">MBJ925_LOCUS23102</name>
    <name evidence="2" type="ORF">SMN809_LOCUS11857</name>
</gene>
<name>A0A816U5H2_9BILA</name>
<dbReference type="Proteomes" id="UP000676336">
    <property type="component" value="Unassembled WGS sequence"/>
</dbReference>
<dbReference type="AlphaFoldDB" id="A0A816U5H2"/>
<dbReference type="Proteomes" id="UP000663824">
    <property type="component" value="Unassembled WGS sequence"/>
</dbReference>
<protein>
    <submittedName>
        <fullName evidence="1">Uncharacterized protein</fullName>
    </submittedName>
</protein>
<reference evidence="1" key="1">
    <citation type="submission" date="2021-02" db="EMBL/GenBank/DDBJ databases">
        <authorList>
            <person name="Nowell W R."/>
        </authorList>
    </citation>
    <scope>NUCLEOTIDE SEQUENCE</scope>
</reference>
<evidence type="ECO:0000313" key="1">
    <source>
        <dbReference type="EMBL" id="CAF2104867.1"/>
    </source>
</evidence>
<dbReference type="EMBL" id="CAJOBI010004369">
    <property type="protein sequence ID" value="CAF3999559.1"/>
    <property type="molecule type" value="Genomic_DNA"/>
</dbReference>